<protein>
    <submittedName>
        <fullName evidence="2">Phytanoyl-CoA dioxygenase</fullName>
    </submittedName>
</protein>
<dbReference type="WBParaSite" id="ALUE_0000816701-mRNA-1">
    <property type="protein sequence ID" value="ALUE_0000816701-mRNA-1"/>
    <property type="gene ID" value="ALUE_0000816701"/>
</dbReference>
<dbReference type="Proteomes" id="UP000036681">
    <property type="component" value="Unplaced"/>
</dbReference>
<keyword evidence="1" id="KW-1185">Reference proteome</keyword>
<proteinExistence type="predicted"/>
<evidence type="ECO:0000313" key="2">
    <source>
        <dbReference type="WBParaSite" id="ALUE_0000816701-mRNA-1"/>
    </source>
</evidence>
<evidence type="ECO:0000313" key="1">
    <source>
        <dbReference type="Proteomes" id="UP000036681"/>
    </source>
</evidence>
<accession>A0A0M3HXR4</accession>
<name>A0A0M3HXR4_ASCLU</name>
<dbReference type="AlphaFoldDB" id="A0A0M3HXR4"/>
<organism evidence="1 2">
    <name type="scientific">Ascaris lumbricoides</name>
    <name type="common">Giant roundworm</name>
    <dbReference type="NCBI Taxonomy" id="6252"/>
    <lineage>
        <taxon>Eukaryota</taxon>
        <taxon>Metazoa</taxon>
        <taxon>Ecdysozoa</taxon>
        <taxon>Nematoda</taxon>
        <taxon>Chromadorea</taxon>
        <taxon>Rhabditida</taxon>
        <taxon>Spirurina</taxon>
        <taxon>Ascaridomorpha</taxon>
        <taxon>Ascaridoidea</taxon>
        <taxon>Ascarididae</taxon>
        <taxon>Ascaris</taxon>
    </lineage>
</organism>
<sequence length="86" mass="9662">MSAEAPTTFRTVLRDEEPFKMFDETFSTARDSPLLPESCDRSDDSALLARLKDSGLYAEIYMAPDIHTAADQFPDLSDTLRQVNLC</sequence>
<reference evidence="2" key="1">
    <citation type="submission" date="2017-02" db="UniProtKB">
        <authorList>
            <consortium name="WormBaseParasite"/>
        </authorList>
    </citation>
    <scope>IDENTIFICATION</scope>
</reference>